<protein>
    <recommendedName>
        <fullName evidence="3">Reverse transcriptase domain-containing protein</fullName>
    </recommendedName>
</protein>
<dbReference type="InterPro" id="IPR053134">
    <property type="entry name" value="RNA-dir_DNA_polymerase"/>
</dbReference>
<name>A0A371G2G4_MUCPR</name>
<dbReference type="SUPFAM" id="SSF56672">
    <property type="entry name" value="DNA/RNA polymerases"/>
    <property type="match status" value="1"/>
</dbReference>
<dbReference type="PANTHER" id="PTHR24559">
    <property type="entry name" value="TRANSPOSON TY3-I GAG-POL POLYPROTEIN"/>
    <property type="match status" value="1"/>
</dbReference>
<evidence type="ECO:0000313" key="1">
    <source>
        <dbReference type="EMBL" id="RDX84523.1"/>
    </source>
</evidence>
<dbReference type="InterPro" id="IPR043502">
    <property type="entry name" value="DNA/RNA_pol_sf"/>
</dbReference>
<proteinExistence type="predicted"/>
<accession>A0A371G2G4</accession>
<organism evidence="1 2">
    <name type="scientific">Mucuna pruriens</name>
    <name type="common">Velvet bean</name>
    <name type="synonym">Dolichos pruriens</name>
    <dbReference type="NCBI Taxonomy" id="157652"/>
    <lineage>
        <taxon>Eukaryota</taxon>
        <taxon>Viridiplantae</taxon>
        <taxon>Streptophyta</taxon>
        <taxon>Embryophyta</taxon>
        <taxon>Tracheophyta</taxon>
        <taxon>Spermatophyta</taxon>
        <taxon>Magnoliopsida</taxon>
        <taxon>eudicotyledons</taxon>
        <taxon>Gunneridae</taxon>
        <taxon>Pentapetalae</taxon>
        <taxon>rosids</taxon>
        <taxon>fabids</taxon>
        <taxon>Fabales</taxon>
        <taxon>Fabaceae</taxon>
        <taxon>Papilionoideae</taxon>
        <taxon>50 kb inversion clade</taxon>
        <taxon>NPAAA clade</taxon>
        <taxon>indigoferoid/millettioid clade</taxon>
        <taxon>Phaseoleae</taxon>
        <taxon>Mucuna</taxon>
    </lineage>
</organism>
<dbReference type="InterPro" id="IPR043128">
    <property type="entry name" value="Rev_trsase/Diguanyl_cyclase"/>
</dbReference>
<comment type="caution">
    <text evidence="1">The sequence shown here is derived from an EMBL/GenBank/DDBJ whole genome shotgun (WGS) entry which is preliminary data.</text>
</comment>
<gene>
    <name evidence="1" type="ORF">CR513_34409</name>
</gene>
<dbReference type="Proteomes" id="UP000257109">
    <property type="component" value="Unassembled WGS sequence"/>
</dbReference>
<dbReference type="EMBL" id="QJKJ01007019">
    <property type="protein sequence ID" value="RDX84523.1"/>
    <property type="molecule type" value="Genomic_DNA"/>
</dbReference>
<evidence type="ECO:0000313" key="2">
    <source>
        <dbReference type="Proteomes" id="UP000257109"/>
    </source>
</evidence>
<reference evidence="1" key="1">
    <citation type="submission" date="2018-05" db="EMBL/GenBank/DDBJ databases">
        <title>Draft genome of Mucuna pruriens seed.</title>
        <authorList>
            <person name="Nnadi N.E."/>
            <person name="Vos R."/>
            <person name="Hasami M.H."/>
            <person name="Devisetty U.K."/>
            <person name="Aguiy J.C."/>
        </authorList>
    </citation>
    <scope>NUCLEOTIDE SEQUENCE [LARGE SCALE GENOMIC DNA]</scope>
    <source>
        <strain evidence="1">JCA_2017</strain>
    </source>
</reference>
<evidence type="ECO:0008006" key="3">
    <source>
        <dbReference type="Google" id="ProtNLM"/>
    </source>
</evidence>
<dbReference type="PANTHER" id="PTHR24559:SF430">
    <property type="entry name" value="RNA-DIRECTED DNA POLYMERASE"/>
    <property type="match status" value="1"/>
</dbReference>
<sequence>MAMVSTPHLCMKYLIGRKIRVVWANQKVARNCYEDNLRVGSRPSNGRGAAVNFLDLDLDLRHQFKDQRPRPAKELKEVQIGPYVSHRTKIGTTLGKEAEDDSYTSSLKIGMSSLGVWPSTESPASCIEETKTRGGEAESDQGRNQQVISGRIHQRGATYQHLMDRIFKDVMGTDVEAYVDDMVVKLTTVGEHCNVFQRVGKFMGFILTERGIEANPKKCQVVINIRIPRNVKGVQQLVGRITTLSIFLSWSTKTAFPKREISGGVEANLEKCQTVIDMRSPRNVKEILVPVNRNDLAHLLDFEEGWKFLWIKESKEAFQKMKAMLAVPLSLPSQFQASNNQAEYEVLLVGMKLDMELEDQI</sequence>
<keyword evidence="2" id="KW-1185">Reference proteome</keyword>
<feature type="non-terminal residue" evidence="1">
    <location>
        <position position="1"/>
    </location>
</feature>
<dbReference type="Gene3D" id="3.30.70.270">
    <property type="match status" value="1"/>
</dbReference>
<dbReference type="AlphaFoldDB" id="A0A371G2G4"/>